<dbReference type="Proteomes" id="UP000604046">
    <property type="component" value="Unassembled WGS sequence"/>
</dbReference>
<organism evidence="4 5">
    <name type="scientific">Symbiodinium natans</name>
    <dbReference type="NCBI Taxonomy" id="878477"/>
    <lineage>
        <taxon>Eukaryota</taxon>
        <taxon>Sar</taxon>
        <taxon>Alveolata</taxon>
        <taxon>Dinophyceae</taxon>
        <taxon>Suessiales</taxon>
        <taxon>Symbiodiniaceae</taxon>
        <taxon>Symbiodinium</taxon>
    </lineage>
</organism>
<dbReference type="PROSITE" id="PS00018">
    <property type="entry name" value="EF_HAND_1"/>
    <property type="match status" value="1"/>
</dbReference>
<dbReference type="InterPro" id="IPR011992">
    <property type="entry name" value="EF-hand-dom_pair"/>
</dbReference>
<keyword evidence="5" id="KW-1185">Reference proteome</keyword>
<dbReference type="SUPFAM" id="SSF47473">
    <property type="entry name" value="EF-hand"/>
    <property type="match status" value="1"/>
</dbReference>
<evidence type="ECO:0000259" key="3">
    <source>
        <dbReference type="PROSITE" id="PS50222"/>
    </source>
</evidence>
<feature type="domain" description="EF-hand" evidence="3">
    <location>
        <begin position="474"/>
        <end position="509"/>
    </location>
</feature>
<evidence type="ECO:0000256" key="2">
    <source>
        <dbReference type="SAM" id="MobiDB-lite"/>
    </source>
</evidence>
<protein>
    <recommendedName>
        <fullName evidence="3">EF-hand domain-containing protein</fullName>
    </recommendedName>
</protein>
<dbReference type="AlphaFoldDB" id="A0A812JJV4"/>
<accession>A0A812JJV4</accession>
<dbReference type="PROSITE" id="PS50222">
    <property type="entry name" value="EF_HAND_2"/>
    <property type="match status" value="1"/>
</dbReference>
<keyword evidence="1" id="KW-0106">Calcium</keyword>
<dbReference type="InterPro" id="IPR018247">
    <property type="entry name" value="EF_Hand_1_Ca_BS"/>
</dbReference>
<reference evidence="4" key="1">
    <citation type="submission" date="2021-02" db="EMBL/GenBank/DDBJ databases">
        <authorList>
            <person name="Dougan E. K."/>
            <person name="Rhodes N."/>
            <person name="Thang M."/>
            <person name="Chan C."/>
        </authorList>
    </citation>
    <scope>NUCLEOTIDE SEQUENCE</scope>
</reference>
<dbReference type="Gene3D" id="3.10.28.10">
    <property type="entry name" value="Homing endonucleases"/>
    <property type="match status" value="1"/>
</dbReference>
<evidence type="ECO:0000256" key="1">
    <source>
        <dbReference type="ARBA" id="ARBA00022837"/>
    </source>
</evidence>
<dbReference type="InterPro" id="IPR027434">
    <property type="entry name" value="Homing_endonucl"/>
</dbReference>
<dbReference type="EMBL" id="CAJNDS010000451">
    <property type="protein sequence ID" value="CAE7207896.1"/>
    <property type="molecule type" value="Genomic_DNA"/>
</dbReference>
<dbReference type="SUPFAM" id="SSF55608">
    <property type="entry name" value="Homing endonucleases"/>
    <property type="match status" value="1"/>
</dbReference>
<dbReference type="OrthoDB" id="26525at2759"/>
<comment type="caution">
    <text evidence="4">The sequence shown here is derived from an EMBL/GenBank/DDBJ whole genome shotgun (WGS) entry which is preliminary data.</text>
</comment>
<sequence>MRKRLVRIRLPWPDARTFASIRAATSAVSLPSCPTYQAPCPELAQESGDTLEVLQRKNLQLRADLRTLGWPKLIRFHGGGRTYELPLRTTTAICSASAEESTAAVLPYLAGFFDGDGCVAGRPGGCTLRVTQSYDKADILLLFRSTFGGSITRNSDGKGLRKPSLRWVVCGPSARSASQLLAPYSITKHRQLLLASEWPQEKSSRGSCMVELSLLKRVDSAIARRCSVGYVSGFFDAEGYIQHRGKATLRLQIGQKFGTVLHCVRRCLAHDLGLQAPVRSYSYPPRSISFLCVEGTSNSKAALRAMLGAGMRCKAAQAELALRLRPENAEQVGAALAELVGNQAYGKRQDQAARTRAFKIASMQAAAGQLNTWQLEKLQALRSEHALLKAQSENVLLQKYVHKIQALQGEIWADSSNRCNFDEFDAACQKLKFKGDVAGAWRALDEDLSGYITLQEIDPASSSALANFRRWCDEEFGSVRSAFSVFDNSGDNEVNYREWRRSLRFYGFEGDASTLFYALDVERSGTLTLQEVEFLDDWIFPGANTTQDVSSTTIFSQVLNVPPSPQQLTTQYMTEGPGPAACPAGYGVGSGPRAPMRPFPGAFSFRKRTGGTILLPATPRDAGEEPSPLDYDSRALDSLEGSTG</sequence>
<dbReference type="InterPro" id="IPR002048">
    <property type="entry name" value="EF_hand_dom"/>
</dbReference>
<feature type="region of interest" description="Disordered" evidence="2">
    <location>
        <begin position="613"/>
        <end position="644"/>
    </location>
</feature>
<evidence type="ECO:0000313" key="5">
    <source>
        <dbReference type="Proteomes" id="UP000604046"/>
    </source>
</evidence>
<proteinExistence type="predicted"/>
<dbReference type="GO" id="GO:0005509">
    <property type="term" value="F:calcium ion binding"/>
    <property type="evidence" value="ECO:0007669"/>
    <property type="project" value="InterPro"/>
</dbReference>
<gene>
    <name evidence="4" type="ORF">SNAT2548_LOCUS6744</name>
</gene>
<dbReference type="Gene3D" id="1.10.238.10">
    <property type="entry name" value="EF-hand"/>
    <property type="match status" value="1"/>
</dbReference>
<name>A0A812JJV4_9DINO</name>
<evidence type="ECO:0000313" key="4">
    <source>
        <dbReference type="EMBL" id="CAE7207896.1"/>
    </source>
</evidence>